<evidence type="ECO:0000313" key="2">
    <source>
        <dbReference type="EMBL" id="EAR15650.1"/>
    </source>
</evidence>
<evidence type="ECO:0000259" key="1">
    <source>
        <dbReference type="Pfam" id="PF19413"/>
    </source>
</evidence>
<proteinExistence type="predicted"/>
<evidence type="ECO:0000313" key="3">
    <source>
        <dbReference type="Proteomes" id="UP000009049"/>
    </source>
</evidence>
<dbReference type="SUPFAM" id="SSF48452">
    <property type="entry name" value="TPR-like"/>
    <property type="match status" value="1"/>
</dbReference>
<dbReference type="NCBIfam" id="TIGR04390">
    <property type="entry name" value="OMP_YaiO_dom"/>
    <property type="match status" value="1"/>
</dbReference>
<gene>
    <name evidence="2" type="ordered locus">RB2501_15019</name>
</gene>
<dbReference type="InterPro" id="IPR011990">
    <property type="entry name" value="TPR-like_helical_dom_sf"/>
</dbReference>
<protein>
    <recommendedName>
        <fullName evidence="1">YaiO beta-barrel domain-containing protein</fullName>
    </recommendedName>
</protein>
<organism evidence="2 3">
    <name type="scientific">Robiginitalea biformata (strain ATCC BAA-864 / DSM 15991 / KCTC 12146 / HTCC2501)</name>
    <dbReference type="NCBI Taxonomy" id="313596"/>
    <lineage>
        <taxon>Bacteria</taxon>
        <taxon>Pseudomonadati</taxon>
        <taxon>Bacteroidota</taxon>
        <taxon>Flavobacteriia</taxon>
        <taxon>Flavobacteriales</taxon>
        <taxon>Flavobacteriaceae</taxon>
        <taxon>Robiginitalea</taxon>
    </lineage>
</organism>
<dbReference type="Pfam" id="PF19413">
    <property type="entry name" value="YaiO"/>
    <property type="match status" value="1"/>
</dbReference>
<name>A4CLA1_ROBBH</name>
<dbReference type="AlphaFoldDB" id="A4CLA1"/>
<sequence>MFATGICLSTQGQRSGYDPDVVLEYAQTLAFSGQTGPARDTLAAVLTDYPEYTDVETLLAKTYSWEGNYDQARRHLNRVTSRERLHTESWLAAIRNEQYAGNRSLALGLANKALMYLGPDSAITRIRKEILDSKSSQTPREEAGSWQNSISLENQLQVFDNTFDPMVYATLEYERQTPVGKVIPRINYSNRFNTHGVQYELDLYPRVSKTFYAYLNYGYSAAPTYPVHRAGVELFANLPSAMEVSLGGRHLDFRETSVRLITGSFGLYRGNYYLNFRPFVSVFRDRDPGFSGSILARRYLDHATHYLGLRAVYGFNPELQQLRSGDQLLAESLFFVESQQVQLEYQFTGASRRNRYRAQLGLARQELVLEPGSFFLAIQAGLRYQAGF</sequence>
<dbReference type="Gene3D" id="1.25.40.10">
    <property type="entry name" value="Tetratricopeptide repeat domain"/>
    <property type="match status" value="1"/>
</dbReference>
<accession>A4CLA1</accession>
<dbReference type="STRING" id="313596.RB2501_15019"/>
<reference evidence="2 3" key="1">
    <citation type="journal article" date="2009" name="J. Bacteriol.">
        <title>Complete genome sequence of Robiginitalea biformata HTCC2501.</title>
        <authorList>
            <person name="Oh H.M."/>
            <person name="Giovannoni S.J."/>
            <person name="Lee K."/>
            <person name="Ferriera S."/>
            <person name="Johnson J."/>
            <person name="Cho J.C."/>
        </authorList>
    </citation>
    <scope>NUCLEOTIDE SEQUENCE [LARGE SCALE GENOMIC DNA]</scope>
    <source>
        <strain evidence="3">ATCC BAA-864 / HTCC2501 / KCTC 12146</strain>
    </source>
</reference>
<dbReference type="Proteomes" id="UP000009049">
    <property type="component" value="Chromosome"/>
</dbReference>
<dbReference type="Pfam" id="PF14559">
    <property type="entry name" value="TPR_19"/>
    <property type="match status" value="1"/>
</dbReference>
<feature type="domain" description="YaiO beta-barrel" evidence="1">
    <location>
        <begin position="147"/>
        <end position="318"/>
    </location>
</feature>
<dbReference type="eggNOG" id="COG0457">
    <property type="taxonomic scope" value="Bacteria"/>
</dbReference>
<dbReference type="KEGG" id="rbi:RB2501_15019"/>
<dbReference type="HOGENOM" id="CLU_053131_0_0_10"/>
<dbReference type="InterPro" id="IPR030887">
    <property type="entry name" value="Beta-barrel_YaiO"/>
</dbReference>
<dbReference type="EMBL" id="CP001712">
    <property type="protein sequence ID" value="EAR15650.1"/>
    <property type="molecule type" value="Genomic_DNA"/>
</dbReference>
<keyword evidence="3" id="KW-1185">Reference proteome</keyword>